<protein>
    <submittedName>
        <fullName evidence="2">Type II toxin-antitoxin system ParD family antitoxin</fullName>
    </submittedName>
</protein>
<dbReference type="RefSeq" id="WP_257744043.1">
    <property type="nucleotide sequence ID" value="NZ_CP096115.1"/>
</dbReference>
<dbReference type="InterPro" id="IPR013321">
    <property type="entry name" value="Arc_rbn_hlx_hlx"/>
</dbReference>
<dbReference type="KEGG" id="mend:L6E24_13605"/>
<dbReference type="InterPro" id="IPR010985">
    <property type="entry name" value="Ribbon_hlx_hlx"/>
</dbReference>
<organism evidence="2 3">
    <name type="scientific">Methanoplanus endosymbiosus</name>
    <dbReference type="NCBI Taxonomy" id="33865"/>
    <lineage>
        <taxon>Archaea</taxon>
        <taxon>Methanobacteriati</taxon>
        <taxon>Methanobacteriota</taxon>
        <taxon>Stenosarchaea group</taxon>
        <taxon>Methanomicrobia</taxon>
        <taxon>Methanomicrobiales</taxon>
        <taxon>Methanomicrobiaceae</taxon>
        <taxon>Methanoplanus</taxon>
    </lineage>
</organism>
<evidence type="ECO:0000259" key="1">
    <source>
        <dbReference type="Pfam" id="PF01402"/>
    </source>
</evidence>
<dbReference type="Gene3D" id="1.10.1220.10">
    <property type="entry name" value="Met repressor-like"/>
    <property type="match status" value="1"/>
</dbReference>
<evidence type="ECO:0000313" key="2">
    <source>
        <dbReference type="EMBL" id="UUX93911.1"/>
    </source>
</evidence>
<dbReference type="GeneID" id="74308759"/>
<dbReference type="Pfam" id="PF01402">
    <property type="entry name" value="RHH_1"/>
    <property type="match status" value="1"/>
</dbReference>
<dbReference type="CDD" id="cd22231">
    <property type="entry name" value="RHH_NikR_HicB-like"/>
    <property type="match status" value="1"/>
</dbReference>
<accession>A0A9E7PRQ5</accession>
<dbReference type="GO" id="GO:0006355">
    <property type="term" value="P:regulation of DNA-templated transcription"/>
    <property type="evidence" value="ECO:0007669"/>
    <property type="project" value="InterPro"/>
</dbReference>
<name>A0A9E7PRQ5_9EURY</name>
<sequence>MMERVTIRLPSQQVAMLHKLVEAGEFPTVSEAVRYSVRELIEKHANRVIMDSEQISFEI</sequence>
<dbReference type="Proteomes" id="UP001060368">
    <property type="component" value="Chromosome"/>
</dbReference>
<reference evidence="2" key="1">
    <citation type="submission" date="2022-04" db="EMBL/GenBank/DDBJ databases">
        <title>Complete genome of Methanoplanus endosymbiosus DSM 3599.</title>
        <authorList>
            <person name="Chen S.-C."/>
            <person name="You Y.-T."/>
            <person name="Zhou Y.-Z."/>
            <person name="Lai M.-C."/>
        </authorList>
    </citation>
    <scope>NUCLEOTIDE SEQUENCE</scope>
    <source>
        <strain evidence="2">DSM 3599</strain>
    </source>
</reference>
<feature type="domain" description="Ribbon-helix-helix protein CopG" evidence="1">
    <location>
        <begin position="3"/>
        <end position="43"/>
    </location>
</feature>
<dbReference type="EMBL" id="CP096115">
    <property type="protein sequence ID" value="UUX93911.1"/>
    <property type="molecule type" value="Genomic_DNA"/>
</dbReference>
<dbReference type="AlphaFoldDB" id="A0A9E7PRQ5"/>
<dbReference type="SUPFAM" id="SSF47598">
    <property type="entry name" value="Ribbon-helix-helix"/>
    <property type="match status" value="1"/>
</dbReference>
<gene>
    <name evidence="2" type="ORF">L6E24_13605</name>
</gene>
<dbReference type="InterPro" id="IPR002145">
    <property type="entry name" value="CopG"/>
</dbReference>
<evidence type="ECO:0000313" key="3">
    <source>
        <dbReference type="Proteomes" id="UP001060368"/>
    </source>
</evidence>
<proteinExistence type="predicted"/>
<keyword evidence="3" id="KW-1185">Reference proteome</keyword>